<evidence type="ECO:0000256" key="2">
    <source>
        <dbReference type="ARBA" id="ARBA00022649"/>
    </source>
</evidence>
<dbReference type="GO" id="GO:0016787">
    <property type="term" value="F:hydrolase activity"/>
    <property type="evidence" value="ECO:0007669"/>
    <property type="project" value="UniProtKB-KW"/>
</dbReference>
<dbReference type="Pfam" id="PF01850">
    <property type="entry name" value="PIN"/>
    <property type="match status" value="1"/>
</dbReference>
<evidence type="ECO:0000256" key="3">
    <source>
        <dbReference type="ARBA" id="ARBA00022722"/>
    </source>
</evidence>
<dbReference type="eggNOG" id="COG1487">
    <property type="taxonomic scope" value="Bacteria"/>
</dbReference>
<feature type="domain" description="PIN" evidence="8">
    <location>
        <begin position="2"/>
        <end position="117"/>
    </location>
</feature>
<dbReference type="InterPro" id="IPR002716">
    <property type="entry name" value="PIN_dom"/>
</dbReference>
<keyword evidence="2" id="KW-1277">Toxin-antitoxin system</keyword>
<dbReference type="AlphaFoldDB" id="I4VLZ3"/>
<proteinExistence type="inferred from homology"/>
<dbReference type="PANTHER" id="PTHR33653">
    <property type="entry name" value="RIBONUCLEASE VAPC2"/>
    <property type="match status" value="1"/>
</dbReference>
<comment type="caution">
    <text evidence="9">The sequence shown here is derived from an EMBL/GenBank/DDBJ whole genome shotgun (WGS) entry which is preliminary data.</text>
</comment>
<keyword evidence="3" id="KW-0540">Nuclease</keyword>
<name>I4VLZ3_9GAMM</name>
<accession>I4VLZ3</accession>
<evidence type="ECO:0000256" key="7">
    <source>
        <dbReference type="ARBA" id="ARBA00038093"/>
    </source>
</evidence>
<evidence type="ECO:0000256" key="5">
    <source>
        <dbReference type="ARBA" id="ARBA00022801"/>
    </source>
</evidence>
<dbReference type="GO" id="GO:0046872">
    <property type="term" value="F:metal ion binding"/>
    <property type="evidence" value="ECO:0007669"/>
    <property type="project" value="UniProtKB-KW"/>
</dbReference>
<evidence type="ECO:0000313" key="9">
    <source>
        <dbReference type="EMBL" id="EIL88234.1"/>
    </source>
</evidence>
<evidence type="ECO:0000256" key="4">
    <source>
        <dbReference type="ARBA" id="ARBA00022723"/>
    </source>
</evidence>
<evidence type="ECO:0000259" key="8">
    <source>
        <dbReference type="Pfam" id="PF01850"/>
    </source>
</evidence>
<sequence>MILVDTCILLDVVQNDPRWGDWSQTQLEHAVEHGGLTINPIVYAEFSVWYDDMNLLERTLSDFGVNYEELPRDALFLAGKAFRQYRARRGTRASVLPDFFIGAHAAVREIPILTRDIARFRTYFPSVALLAPPEA</sequence>
<evidence type="ECO:0000313" key="10">
    <source>
        <dbReference type="Proteomes" id="UP000004210"/>
    </source>
</evidence>
<organism evidence="9 10">
    <name type="scientific">Rhodanobacter fulvus Jip2</name>
    <dbReference type="NCBI Taxonomy" id="1163408"/>
    <lineage>
        <taxon>Bacteria</taxon>
        <taxon>Pseudomonadati</taxon>
        <taxon>Pseudomonadota</taxon>
        <taxon>Gammaproteobacteria</taxon>
        <taxon>Lysobacterales</taxon>
        <taxon>Rhodanobacteraceae</taxon>
        <taxon>Rhodanobacter</taxon>
    </lineage>
</organism>
<keyword evidence="6" id="KW-0460">Magnesium</keyword>
<keyword evidence="4" id="KW-0479">Metal-binding</keyword>
<dbReference type="InterPro" id="IPR029060">
    <property type="entry name" value="PIN-like_dom_sf"/>
</dbReference>
<comment type="similarity">
    <text evidence="7">Belongs to the PINc/VapC protein family.</text>
</comment>
<protein>
    <recommendedName>
        <fullName evidence="8">PIN domain-containing protein</fullName>
    </recommendedName>
</protein>
<evidence type="ECO:0000256" key="1">
    <source>
        <dbReference type="ARBA" id="ARBA00001946"/>
    </source>
</evidence>
<dbReference type="STRING" id="1163408.UU9_13371"/>
<dbReference type="Proteomes" id="UP000004210">
    <property type="component" value="Unassembled WGS sequence"/>
</dbReference>
<reference evidence="9 10" key="1">
    <citation type="journal article" date="2012" name="J. Bacteriol.">
        <title>Genome sequences for six rhodanobacter strains, isolated from soils and the terrestrial subsurface, with variable denitrification capabilities.</title>
        <authorList>
            <person name="Kostka J.E."/>
            <person name="Green S.J."/>
            <person name="Rishishwar L."/>
            <person name="Prakash O."/>
            <person name="Katz L.S."/>
            <person name="Marino-Ramirez L."/>
            <person name="Jordan I.K."/>
            <person name="Munk C."/>
            <person name="Ivanova N."/>
            <person name="Mikhailova N."/>
            <person name="Watson D.B."/>
            <person name="Brown S.D."/>
            <person name="Palumbo A.V."/>
            <person name="Brooks S.C."/>
        </authorList>
    </citation>
    <scope>NUCLEOTIDE SEQUENCE [LARGE SCALE GENOMIC DNA]</scope>
    <source>
        <strain evidence="10">Jip2T</strain>
    </source>
</reference>
<dbReference type="SUPFAM" id="SSF88723">
    <property type="entry name" value="PIN domain-like"/>
    <property type="match status" value="1"/>
</dbReference>
<gene>
    <name evidence="9" type="ORF">UU9_13371</name>
</gene>
<dbReference type="GO" id="GO:0004518">
    <property type="term" value="F:nuclease activity"/>
    <property type="evidence" value="ECO:0007669"/>
    <property type="project" value="UniProtKB-KW"/>
</dbReference>
<dbReference type="EMBL" id="AJXU01000058">
    <property type="protein sequence ID" value="EIL88234.1"/>
    <property type="molecule type" value="Genomic_DNA"/>
</dbReference>
<dbReference type="RefSeq" id="WP_007082302.1">
    <property type="nucleotide sequence ID" value="NZ_AJXU01000058.1"/>
</dbReference>
<dbReference type="PANTHER" id="PTHR33653:SF1">
    <property type="entry name" value="RIBONUCLEASE VAPC2"/>
    <property type="match status" value="1"/>
</dbReference>
<dbReference type="InterPro" id="IPR050556">
    <property type="entry name" value="Type_II_TA_system_RNase"/>
</dbReference>
<keyword evidence="10" id="KW-1185">Reference proteome</keyword>
<evidence type="ECO:0000256" key="6">
    <source>
        <dbReference type="ARBA" id="ARBA00022842"/>
    </source>
</evidence>
<dbReference type="Gene3D" id="3.40.50.1010">
    <property type="entry name" value="5'-nuclease"/>
    <property type="match status" value="1"/>
</dbReference>
<dbReference type="OrthoDB" id="9800524at2"/>
<dbReference type="PATRIC" id="fig|1163408.3.peg.2716"/>
<keyword evidence="5" id="KW-0378">Hydrolase</keyword>
<comment type="cofactor">
    <cofactor evidence="1">
        <name>Mg(2+)</name>
        <dbReference type="ChEBI" id="CHEBI:18420"/>
    </cofactor>
</comment>